<dbReference type="Gene3D" id="3.40.50.300">
    <property type="entry name" value="P-loop containing nucleotide triphosphate hydrolases"/>
    <property type="match status" value="3"/>
</dbReference>
<comment type="similarity">
    <text evidence="1">Belongs to the dynein heavy chain family.</text>
</comment>
<evidence type="ECO:0000313" key="7">
    <source>
        <dbReference type="EnsemblMetazoa" id="G22597.1:cds"/>
    </source>
</evidence>
<dbReference type="InterPro" id="IPR041589">
    <property type="entry name" value="DNAH3_AAA_lid_1"/>
</dbReference>
<dbReference type="Pfam" id="PF12781">
    <property type="entry name" value="AAA_9"/>
    <property type="match status" value="1"/>
</dbReference>
<protein>
    <recommendedName>
        <fullName evidence="9">Dynein heavy chain 5, axonemal</fullName>
    </recommendedName>
</protein>
<dbReference type="Gene3D" id="1.20.920.30">
    <property type="match status" value="2"/>
</dbReference>
<dbReference type="Proteomes" id="UP000005408">
    <property type="component" value="Unassembled WGS sequence"/>
</dbReference>
<organism evidence="7 8">
    <name type="scientific">Magallana gigas</name>
    <name type="common">Pacific oyster</name>
    <name type="synonym">Crassostrea gigas</name>
    <dbReference type="NCBI Taxonomy" id="29159"/>
    <lineage>
        <taxon>Eukaryota</taxon>
        <taxon>Metazoa</taxon>
        <taxon>Spiralia</taxon>
        <taxon>Lophotrochozoa</taxon>
        <taxon>Mollusca</taxon>
        <taxon>Bivalvia</taxon>
        <taxon>Autobranchia</taxon>
        <taxon>Pteriomorphia</taxon>
        <taxon>Ostreida</taxon>
        <taxon>Ostreoidea</taxon>
        <taxon>Ostreidae</taxon>
        <taxon>Magallana</taxon>
    </lineage>
</organism>
<dbReference type="GO" id="GO:0051959">
    <property type="term" value="F:dynein light intermediate chain binding"/>
    <property type="evidence" value="ECO:0007669"/>
    <property type="project" value="InterPro"/>
</dbReference>
<dbReference type="FunFam" id="3.40.50.300:FF:005616">
    <property type="entry name" value="Dynein, axonemal, heavy chain 11"/>
    <property type="match status" value="1"/>
</dbReference>
<evidence type="ECO:0000259" key="6">
    <source>
        <dbReference type="Pfam" id="PF17857"/>
    </source>
</evidence>
<dbReference type="EnsemblMetazoa" id="G22597.1">
    <property type="protein sequence ID" value="G22597.1:cds"/>
    <property type="gene ID" value="G22597"/>
</dbReference>
<feature type="domain" description="Dynein heavy chain coiled coil stalk" evidence="3">
    <location>
        <begin position="560"/>
        <end position="905"/>
    </location>
</feature>
<accession>A0A8W8K653</accession>
<evidence type="ECO:0000313" key="8">
    <source>
        <dbReference type="Proteomes" id="UP000005408"/>
    </source>
</evidence>
<dbReference type="GO" id="GO:0005858">
    <property type="term" value="C:axonemal dynein complex"/>
    <property type="evidence" value="ECO:0007669"/>
    <property type="project" value="TreeGrafter"/>
</dbReference>
<dbReference type="FunFam" id="1.20.920.20:FF:000004">
    <property type="entry name" value="Dynein axonemal heavy chain 5"/>
    <property type="match status" value="1"/>
</dbReference>
<evidence type="ECO:0000259" key="4">
    <source>
        <dbReference type="Pfam" id="PF12780"/>
    </source>
</evidence>
<feature type="domain" description="Dynein heavy chain 3 AAA+ lid" evidence="6">
    <location>
        <begin position="113"/>
        <end position="192"/>
    </location>
</feature>
<proteinExistence type="inferred from homology"/>
<dbReference type="InterPro" id="IPR035706">
    <property type="entry name" value="AAA_9"/>
</dbReference>
<dbReference type="Pfam" id="PF12775">
    <property type="entry name" value="AAA_7"/>
    <property type="match status" value="1"/>
</dbReference>
<feature type="coiled-coil region" evidence="2">
    <location>
        <begin position="789"/>
        <end position="872"/>
    </location>
</feature>
<feature type="coiled-coil region" evidence="2">
    <location>
        <begin position="569"/>
        <end position="621"/>
    </location>
</feature>
<feature type="domain" description="Dynein heavy chain ATP-binding dynein motor region" evidence="5">
    <location>
        <begin position="934"/>
        <end position="1042"/>
    </location>
</feature>
<dbReference type="Pfam" id="PF12777">
    <property type="entry name" value="MT"/>
    <property type="match status" value="1"/>
</dbReference>
<dbReference type="GO" id="GO:0045505">
    <property type="term" value="F:dynein intermediate chain binding"/>
    <property type="evidence" value="ECO:0007669"/>
    <property type="project" value="InterPro"/>
</dbReference>
<reference evidence="7" key="1">
    <citation type="submission" date="2022-08" db="UniProtKB">
        <authorList>
            <consortium name="EnsemblMetazoa"/>
        </authorList>
    </citation>
    <scope>IDENTIFICATION</scope>
    <source>
        <strain evidence="7">05x7-T-G4-1.051#20</strain>
    </source>
</reference>
<dbReference type="PANTHER" id="PTHR46532:SF4">
    <property type="entry name" value="AAA+ ATPASE DOMAIN-CONTAINING PROTEIN"/>
    <property type="match status" value="1"/>
</dbReference>
<dbReference type="InterPro" id="IPR026983">
    <property type="entry name" value="DHC"/>
</dbReference>
<evidence type="ECO:0000259" key="3">
    <source>
        <dbReference type="Pfam" id="PF12777"/>
    </source>
</evidence>
<evidence type="ECO:0000256" key="1">
    <source>
        <dbReference type="ARBA" id="ARBA00008887"/>
    </source>
</evidence>
<feature type="domain" description="Dynein heavy chain AAA module D4" evidence="4">
    <location>
        <begin position="305"/>
        <end position="547"/>
    </location>
</feature>
<evidence type="ECO:0008006" key="9">
    <source>
        <dbReference type="Google" id="ProtNLM"/>
    </source>
</evidence>
<dbReference type="AlphaFoldDB" id="A0A8W8K653"/>
<keyword evidence="8" id="KW-1185">Reference proteome</keyword>
<keyword evidence="2" id="KW-0175">Coiled coil</keyword>
<dbReference type="InterPro" id="IPR024317">
    <property type="entry name" value="Dynein_heavy_chain_D4_dom"/>
</dbReference>
<evidence type="ECO:0000259" key="5">
    <source>
        <dbReference type="Pfam" id="PF12781"/>
    </source>
</evidence>
<dbReference type="PANTHER" id="PTHR46532">
    <property type="entry name" value="MALE FERTILITY FACTOR KL5"/>
    <property type="match status" value="1"/>
</dbReference>
<sequence>MPVINEWGDQIANEIVRQLMEYKGFYNLEKPGDFTNIADVQFLAAMIQPGGGRNDIPQRLKRQFVIINCTLPSNPSIDKIFSCIGCGHYITDRGFAKDVIDMTAKLVPITRRLWQLTKIKMLPTPAKFHYIFNLRDLSRIWQGMINTECSVIKSEKELLWLWKHECSRVIADRFTNFEDQAWFNKTMSRVINEELSETHGAMVDSTHYFVDFMKFTTAEDGHWFEKTLLRVIGDELGEDFLEIVKPTYYFGDFMRDAPEATGDEPEDTDFDMPKIYEPIPSFEVLEERLQMFLQQYNEGIRGSGMDLVFFKDAMIHLVKVSRIIRTPRGNALLVGVGGSGKQSLTKLASFIAGYKTFQITLTRSYNVSNLLEDLKEIKDEAFLEYLNNVLSSGIVANLFARDEMDEIMGELIPIMKKEFPRRPPSNENLYDYYLTRVRNNLHVVLCFSPVGEKFRARALKFPGLISGCTMDWFQRWPKDALIAVADHFLSNFNIECTAEVKKQVIQTMGLIHDGVAESCVSYFQRYRRSTHVTPKSYLSFINGYKTIYSDKKNEIGELAERMNTGLEKLIEAGQQVALLKEELAVKEKELAIASEKADKVLKEVTVKAQAAEKVKEQVQKVKDKAQGIVDAIESDKVIAYEKLEKARPALEEAEAALNTIKPADIATVRKLGKPPHLIMRIMDSVLLLFQKRVNTVEMDPERPCIKPSWGEALKLMSGTNFLQTLINFPKDSINDETVELLDPYLSQEDYTLEVAKRVCGNVAGLLSWTRSMAVFFEINKEVLPLKANLAVQEARLQVAMGDLQKAQAQLDEKEAELAKVREMYDQAMREKQTLLDDAETCRRKMTAAAALINGLQGERDRWTEQSKEFRAQIGRLVGDVLVCTAFLSYSGPFNQDFRLLLNQKWFKELKNRKIPCTLNLSVIDMLTDPTVIGEWNLQGLPNDELSTQNGIIVTKASRYPLLIDPQGQGKNWIKNREAHSELQLTSLNHKYFRTHLEDSMSLGRPLLIEDVAEELDPALDNVLEKNFIKVGSTLKVKVGDKGV</sequence>
<dbReference type="InterPro" id="IPR027417">
    <property type="entry name" value="P-loop_NTPase"/>
</dbReference>
<dbReference type="GO" id="GO:0007018">
    <property type="term" value="P:microtubule-based movement"/>
    <property type="evidence" value="ECO:0007669"/>
    <property type="project" value="InterPro"/>
</dbReference>
<dbReference type="Pfam" id="PF12780">
    <property type="entry name" value="AAA_8"/>
    <property type="match status" value="1"/>
</dbReference>
<dbReference type="InterPro" id="IPR024743">
    <property type="entry name" value="Dynein_HC_stalk"/>
</dbReference>
<evidence type="ECO:0000256" key="2">
    <source>
        <dbReference type="SAM" id="Coils"/>
    </source>
</evidence>
<name>A0A8W8K653_MAGGI</name>
<dbReference type="Gene3D" id="1.20.920.20">
    <property type="match status" value="1"/>
</dbReference>
<dbReference type="Pfam" id="PF17857">
    <property type="entry name" value="AAA_lid_1"/>
    <property type="match status" value="1"/>
</dbReference>
<dbReference type="SUPFAM" id="SSF52540">
    <property type="entry name" value="P-loop containing nucleoside triphosphate hydrolases"/>
    <property type="match status" value="2"/>
</dbReference>